<dbReference type="AlphaFoldDB" id="A0A2P5AEI8"/>
<evidence type="ECO:0000313" key="2">
    <source>
        <dbReference type="Proteomes" id="UP000237105"/>
    </source>
</evidence>
<dbReference type="EMBL" id="JXTB01000635">
    <property type="protein sequence ID" value="PON34947.1"/>
    <property type="molecule type" value="Genomic_DNA"/>
</dbReference>
<reference evidence="2" key="1">
    <citation type="submission" date="2016-06" db="EMBL/GenBank/DDBJ databases">
        <title>Parallel loss of symbiosis genes in relatives of nitrogen-fixing non-legume Parasponia.</title>
        <authorList>
            <person name="Van Velzen R."/>
            <person name="Holmer R."/>
            <person name="Bu F."/>
            <person name="Rutten L."/>
            <person name="Van Zeijl A."/>
            <person name="Liu W."/>
            <person name="Santuari L."/>
            <person name="Cao Q."/>
            <person name="Sharma T."/>
            <person name="Shen D."/>
            <person name="Roswanjaya Y."/>
            <person name="Wardhani T."/>
            <person name="Kalhor M.S."/>
            <person name="Jansen J."/>
            <person name="Van den Hoogen J."/>
            <person name="Gungor B."/>
            <person name="Hartog M."/>
            <person name="Hontelez J."/>
            <person name="Verver J."/>
            <person name="Yang W.-C."/>
            <person name="Schijlen E."/>
            <person name="Repin R."/>
            <person name="Schilthuizen M."/>
            <person name="Schranz E."/>
            <person name="Heidstra R."/>
            <person name="Miyata K."/>
            <person name="Fedorova E."/>
            <person name="Kohlen W."/>
            <person name="Bisseling T."/>
            <person name="Smit S."/>
            <person name="Geurts R."/>
        </authorList>
    </citation>
    <scope>NUCLEOTIDE SEQUENCE [LARGE SCALE GENOMIC DNA]</scope>
    <source>
        <strain evidence="2">cv. WU1-14</strain>
    </source>
</reference>
<proteinExistence type="predicted"/>
<gene>
    <name evidence="1" type="ORF">PanWU01x14_340050</name>
</gene>
<protein>
    <submittedName>
        <fullName evidence="1">Uncharacterized protein</fullName>
    </submittedName>
</protein>
<keyword evidence="2" id="KW-1185">Reference proteome</keyword>
<accession>A0A2P5AEI8</accession>
<evidence type="ECO:0000313" key="1">
    <source>
        <dbReference type="EMBL" id="PON34947.1"/>
    </source>
</evidence>
<dbReference type="STRING" id="3476.A0A2P5AEI8"/>
<organism evidence="1 2">
    <name type="scientific">Parasponia andersonii</name>
    <name type="common">Sponia andersonii</name>
    <dbReference type="NCBI Taxonomy" id="3476"/>
    <lineage>
        <taxon>Eukaryota</taxon>
        <taxon>Viridiplantae</taxon>
        <taxon>Streptophyta</taxon>
        <taxon>Embryophyta</taxon>
        <taxon>Tracheophyta</taxon>
        <taxon>Spermatophyta</taxon>
        <taxon>Magnoliopsida</taxon>
        <taxon>eudicotyledons</taxon>
        <taxon>Gunneridae</taxon>
        <taxon>Pentapetalae</taxon>
        <taxon>rosids</taxon>
        <taxon>fabids</taxon>
        <taxon>Rosales</taxon>
        <taxon>Cannabaceae</taxon>
        <taxon>Parasponia</taxon>
    </lineage>
</organism>
<comment type="caution">
    <text evidence="1">The sequence shown here is derived from an EMBL/GenBank/DDBJ whole genome shotgun (WGS) entry which is preliminary data.</text>
</comment>
<name>A0A2P5AEI8_PARAD</name>
<dbReference type="OrthoDB" id="1743559at2759"/>
<dbReference type="Proteomes" id="UP000237105">
    <property type="component" value="Unassembled WGS sequence"/>
</dbReference>
<sequence>MEEIVGLCKMLNISKKEEEVIGLDDSLLDAASADLKWALEIDVNVFIFRFDNIADKKRVLDLEPWNFSKAMLILKEFDNRESPGKDDFRFAKFWGVGRLLANQIGKCLEVETDRNGECYQRLTNKRHLRKNLKAIKMTWGRSTQQSNIISGA</sequence>